<sequence>MVSFRILFASALAITASIAAKSEPAQIVEDLNTLTQKSKALMTPVSSVSTVNGPLIIIGRGPFPKIIRGFTDIVSNATTYIDQISKMADVAAGAPSNDVFDAYRKFASTHQTLLDLLTSKAELFNTVPLIGEPVAAVLRQDEKVIDTLTFALISKVLSYGAEIGKQAEPLDKALTTCIEAYKGLSLKKRSLRFARREIEA</sequence>
<keyword evidence="1" id="KW-0732">Signal</keyword>
<protein>
    <submittedName>
        <fullName evidence="2">Uncharacterized protein</fullName>
    </submittedName>
</protein>
<dbReference type="Pfam" id="PF17615">
    <property type="entry name" value="C166"/>
    <property type="match status" value="1"/>
</dbReference>
<name>A0A6A5SHL0_9PLEO</name>
<evidence type="ECO:0000313" key="2">
    <source>
        <dbReference type="EMBL" id="KAF1940125.1"/>
    </source>
</evidence>
<accession>A0A6A5SHL0</accession>
<dbReference type="AlphaFoldDB" id="A0A6A5SHL0"/>
<feature type="chain" id="PRO_5025664902" evidence="1">
    <location>
        <begin position="20"/>
        <end position="200"/>
    </location>
</feature>
<evidence type="ECO:0000313" key="3">
    <source>
        <dbReference type="Proteomes" id="UP000800038"/>
    </source>
</evidence>
<reference evidence="2" key="1">
    <citation type="journal article" date="2020" name="Stud. Mycol.">
        <title>101 Dothideomycetes genomes: a test case for predicting lifestyles and emergence of pathogens.</title>
        <authorList>
            <person name="Haridas S."/>
            <person name="Albert R."/>
            <person name="Binder M."/>
            <person name="Bloem J."/>
            <person name="Labutti K."/>
            <person name="Salamov A."/>
            <person name="Andreopoulos B."/>
            <person name="Baker S."/>
            <person name="Barry K."/>
            <person name="Bills G."/>
            <person name="Bluhm B."/>
            <person name="Cannon C."/>
            <person name="Castanera R."/>
            <person name="Culley D."/>
            <person name="Daum C."/>
            <person name="Ezra D."/>
            <person name="Gonzalez J."/>
            <person name="Henrissat B."/>
            <person name="Kuo A."/>
            <person name="Liang C."/>
            <person name="Lipzen A."/>
            <person name="Lutzoni F."/>
            <person name="Magnuson J."/>
            <person name="Mondo S."/>
            <person name="Nolan M."/>
            <person name="Ohm R."/>
            <person name="Pangilinan J."/>
            <person name="Park H.-J."/>
            <person name="Ramirez L."/>
            <person name="Alfaro M."/>
            <person name="Sun H."/>
            <person name="Tritt A."/>
            <person name="Yoshinaga Y."/>
            <person name="Zwiers L.-H."/>
            <person name="Turgeon B."/>
            <person name="Goodwin S."/>
            <person name="Spatafora J."/>
            <person name="Crous P."/>
            <person name="Grigoriev I."/>
        </authorList>
    </citation>
    <scope>NUCLEOTIDE SEQUENCE</scope>
    <source>
        <strain evidence="2">CBS 161.51</strain>
    </source>
</reference>
<organism evidence="2 3">
    <name type="scientific">Clathrospora elynae</name>
    <dbReference type="NCBI Taxonomy" id="706981"/>
    <lineage>
        <taxon>Eukaryota</taxon>
        <taxon>Fungi</taxon>
        <taxon>Dikarya</taxon>
        <taxon>Ascomycota</taxon>
        <taxon>Pezizomycotina</taxon>
        <taxon>Dothideomycetes</taxon>
        <taxon>Pleosporomycetidae</taxon>
        <taxon>Pleosporales</taxon>
        <taxon>Diademaceae</taxon>
        <taxon>Clathrospora</taxon>
    </lineage>
</organism>
<evidence type="ECO:0000256" key="1">
    <source>
        <dbReference type="SAM" id="SignalP"/>
    </source>
</evidence>
<proteinExistence type="predicted"/>
<keyword evidence="3" id="KW-1185">Reference proteome</keyword>
<dbReference type="EMBL" id="ML976068">
    <property type="protein sequence ID" value="KAF1940125.1"/>
    <property type="molecule type" value="Genomic_DNA"/>
</dbReference>
<gene>
    <name evidence="2" type="ORF">EJ02DRAFT_504340</name>
</gene>
<feature type="signal peptide" evidence="1">
    <location>
        <begin position="1"/>
        <end position="19"/>
    </location>
</feature>
<dbReference type="OrthoDB" id="5089392at2759"/>
<dbReference type="Proteomes" id="UP000800038">
    <property type="component" value="Unassembled WGS sequence"/>
</dbReference>